<dbReference type="GeneID" id="10395087"/>
<keyword evidence="5" id="KW-0413">Isomerase</keyword>
<evidence type="ECO:0000256" key="1">
    <source>
        <dbReference type="ARBA" id="ARBA00022723"/>
    </source>
</evidence>
<dbReference type="eggNOG" id="arCOG10219">
    <property type="taxonomic scope" value="Archaea"/>
</dbReference>
<dbReference type="PIRSF" id="PIRSF036894">
    <property type="entry name" value="PMI_Firm_short"/>
    <property type="match status" value="1"/>
</dbReference>
<dbReference type="SUPFAM" id="SSF51182">
    <property type="entry name" value="RmlC-like cupins"/>
    <property type="match status" value="1"/>
</dbReference>
<dbReference type="InterPro" id="IPR011051">
    <property type="entry name" value="RmlC_Cupin_sf"/>
</dbReference>
<keyword evidence="1" id="KW-0479">Metal-binding</keyword>
<dbReference type="EC" id="5.3.1.8" evidence="5"/>
<dbReference type="CDD" id="cd07010">
    <property type="entry name" value="cupin_PMI_type_I_N_bac"/>
    <property type="match status" value="1"/>
</dbReference>
<dbReference type="PANTHER" id="PTHR42742:SF3">
    <property type="entry name" value="FRUCTOKINASE"/>
    <property type="match status" value="1"/>
</dbReference>
<dbReference type="PANTHER" id="PTHR42742">
    <property type="entry name" value="TRANSCRIPTIONAL REPRESSOR MPRA"/>
    <property type="match status" value="1"/>
</dbReference>
<keyword evidence="2" id="KW-0862">Zinc</keyword>
<dbReference type="InterPro" id="IPR014710">
    <property type="entry name" value="RmlC-like_jellyroll"/>
</dbReference>
<feature type="domain" description="Phosphomannose isomerase type I catalytic" evidence="3">
    <location>
        <begin position="35"/>
        <end position="104"/>
    </location>
</feature>
<dbReference type="HOGENOM" id="CLU_020529_0_1_2"/>
<dbReference type="InterPro" id="IPR049071">
    <property type="entry name" value="MPI_cupin_dom"/>
</dbReference>
<protein>
    <submittedName>
        <fullName evidence="5">Mannose-6-phosphate isomerase</fullName>
        <ecNumber evidence="5">5.3.1.8</ecNumber>
    </submittedName>
</protein>
<evidence type="ECO:0000259" key="4">
    <source>
        <dbReference type="Pfam" id="PF21621"/>
    </source>
</evidence>
<dbReference type="EMBL" id="CP002588">
    <property type="protein sequence ID" value="AEA47948.1"/>
    <property type="molecule type" value="Genomic_DNA"/>
</dbReference>
<dbReference type="InterPro" id="IPR046457">
    <property type="entry name" value="PMI_typeI_cat"/>
</dbReference>
<dbReference type="Proteomes" id="UP000008136">
    <property type="component" value="Chromosome"/>
</dbReference>
<evidence type="ECO:0000313" key="6">
    <source>
        <dbReference type="Proteomes" id="UP000008136"/>
    </source>
</evidence>
<dbReference type="KEGG" id="ave:Arcve_1955"/>
<dbReference type="RefSeq" id="WP_013684602.1">
    <property type="nucleotide sequence ID" value="NC_015320.1"/>
</dbReference>
<dbReference type="STRING" id="693661.Arcve_1955"/>
<sequence>MEIPDFLLQVEENLVEKPWAGNNLSLFKGVNGRIGESWEFSPHPKRPSFVGIGEKVVALSELVGVKEIFGKYRPILVKFIDAASQLSVQVHPSDRDAKKLGEKDGGKEEAWFTLSDSLLMIGFKRSVTPEEFVKAVESEEIVECLNVVQTEEGEAFYVPSGTIHAIGYGFVFEVSTCSDLTYRVYDFGRGRELHLEKALKVMNFEACDIEALRQRKKDGRVIDTPFFAVDCVEVRSGRDVEVENEAYSIVTCIDGGVKLSSSGMVVELLKGRSIFVTAKTKKYIVSGKGRILVSYPR</sequence>
<accession>F2KRT4</accession>
<dbReference type="Gene3D" id="2.60.120.10">
    <property type="entry name" value="Jelly Rolls"/>
    <property type="match status" value="2"/>
</dbReference>
<dbReference type="AlphaFoldDB" id="F2KRT4"/>
<dbReference type="GO" id="GO:0004476">
    <property type="term" value="F:mannose-6-phosphate isomerase activity"/>
    <property type="evidence" value="ECO:0007669"/>
    <property type="project" value="UniProtKB-EC"/>
</dbReference>
<dbReference type="InterPro" id="IPR014628">
    <property type="entry name" value="Man6P_isomerase_Firm_short"/>
</dbReference>
<reference evidence="5 6" key="1">
    <citation type="submission" date="2011-03" db="EMBL/GenBank/DDBJ databases">
        <title>The complete genome of Archaeoglobus veneficus SNP6.</title>
        <authorList>
            <consortium name="US DOE Joint Genome Institute (JGI-PGF)"/>
            <person name="Lucas S."/>
            <person name="Copeland A."/>
            <person name="Lapidus A."/>
            <person name="Bruce D."/>
            <person name="Goodwin L."/>
            <person name="Pitluck S."/>
            <person name="Kyrpides N."/>
            <person name="Mavromatis K."/>
            <person name="Pagani I."/>
            <person name="Ivanova N."/>
            <person name="Mikhailova N."/>
            <person name="Lu M."/>
            <person name="Detter J.C."/>
            <person name="Tapia R."/>
            <person name="Han C."/>
            <person name="Land M."/>
            <person name="Hauser L."/>
            <person name="Markowitz V."/>
            <person name="Cheng J.-F."/>
            <person name="Hugenholtz P."/>
            <person name="Woyke T."/>
            <person name="Wu D."/>
            <person name="Spring S."/>
            <person name="Brambilla E."/>
            <person name="Klenk H.-P."/>
            <person name="Eisen J.A."/>
        </authorList>
    </citation>
    <scope>NUCLEOTIDE SEQUENCE [LARGE SCALE GENOMIC DNA]</scope>
    <source>
        <strain>SNP6</strain>
    </source>
</reference>
<dbReference type="Pfam" id="PF20511">
    <property type="entry name" value="PMI_typeI_cat"/>
    <property type="match status" value="1"/>
</dbReference>
<proteinExistence type="predicted"/>
<feature type="domain" description="Mannose-6-phosphate isomerase cupin" evidence="4">
    <location>
        <begin position="224"/>
        <end position="296"/>
    </location>
</feature>
<dbReference type="InterPro" id="IPR051804">
    <property type="entry name" value="Carb_Metab_Reg_Kinase/Isom"/>
</dbReference>
<name>F2KRT4_ARCVS</name>
<gene>
    <name evidence="5" type="ordered locus">Arcve_1955</name>
</gene>
<dbReference type="Pfam" id="PF21621">
    <property type="entry name" value="MPI_cupin_dom"/>
    <property type="match status" value="1"/>
</dbReference>
<evidence type="ECO:0000259" key="3">
    <source>
        <dbReference type="Pfam" id="PF20511"/>
    </source>
</evidence>
<dbReference type="OrthoDB" id="359205at2157"/>
<dbReference type="GO" id="GO:0005975">
    <property type="term" value="P:carbohydrate metabolic process"/>
    <property type="evidence" value="ECO:0007669"/>
    <property type="project" value="InterPro"/>
</dbReference>
<evidence type="ECO:0000256" key="2">
    <source>
        <dbReference type="ARBA" id="ARBA00022833"/>
    </source>
</evidence>
<organism evidence="5 6">
    <name type="scientific">Archaeoglobus veneficus (strain DSM 11195 / SNP6)</name>
    <dbReference type="NCBI Taxonomy" id="693661"/>
    <lineage>
        <taxon>Archaea</taxon>
        <taxon>Methanobacteriati</taxon>
        <taxon>Methanobacteriota</taxon>
        <taxon>Archaeoglobi</taxon>
        <taxon>Archaeoglobales</taxon>
        <taxon>Archaeoglobaceae</taxon>
        <taxon>Archaeoglobus</taxon>
    </lineage>
</organism>
<evidence type="ECO:0000313" key="5">
    <source>
        <dbReference type="EMBL" id="AEA47948.1"/>
    </source>
</evidence>
<keyword evidence="6" id="KW-1185">Reference proteome</keyword>
<dbReference type="GO" id="GO:0008270">
    <property type="term" value="F:zinc ion binding"/>
    <property type="evidence" value="ECO:0007669"/>
    <property type="project" value="InterPro"/>
</dbReference>